<dbReference type="Gene3D" id="1.10.150.390">
    <property type="match status" value="1"/>
</dbReference>
<dbReference type="Pfam" id="PF00623">
    <property type="entry name" value="RNA_pol_Rpb1_2"/>
    <property type="match status" value="1"/>
</dbReference>
<evidence type="ECO:0000256" key="4">
    <source>
        <dbReference type="ARBA" id="ARBA00022695"/>
    </source>
</evidence>
<keyword evidence="2 8" id="KW-0240">DNA-directed RNA polymerase</keyword>
<evidence type="ECO:0000259" key="9">
    <source>
        <dbReference type="SMART" id="SM00663"/>
    </source>
</evidence>
<dbReference type="InterPro" id="IPR045867">
    <property type="entry name" value="DNA-dir_RpoC_beta_prime"/>
</dbReference>
<reference evidence="10" key="3">
    <citation type="journal article" date="2013" name="Genome Biol. Evol.">
        <title>Strikingly bacteria-like and gene-rich mitochondrial genomes throughout jakobid protists.</title>
        <authorList>
            <person name="Burger G."/>
            <person name="Gray M.W."/>
            <person name="Forget L."/>
            <person name="Lang B.F."/>
        </authorList>
    </citation>
    <scope>NUCLEOTIDE SEQUENCE</scope>
    <source>
        <strain evidence="10">ATCC 50283</strain>
    </source>
</reference>
<evidence type="ECO:0000256" key="8">
    <source>
        <dbReference type="RuleBase" id="RU004279"/>
    </source>
</evidence>
<dbReference type="InterPro" id="IPR007083">
    <property type="entry name" value="RNA_pol_Rpb1_4"/>
</dbReference>
<evidence type="ECO:0000313" key="10">
    <source>
        <dbReference type="EMBL" id="AGH24327.1"/>
    </source>
</evidence>
<dbReference type="InterPro" id="IPR007081">
    <property type="entry name" value="RNA_pol_Rpb1_5"/>
</dbReference>
<keyword evidence="10" id="KW-0496">Mitochondrion</keyword>
<geneLocation type="mitochondrion" evidence="10"/>
<dbReference type="PANTHER" id="PTHR19376">
    <property type="entry name" value="DNA-DIRECTED RNA POLYMERASE"/>
    <property type="match status" value="1"/>
</dbReference>
<dbReference type="Gene3D" id="1.10.274.100">
    <property type="entry name" value="RNA polymerase Rpb1, domain 3"/>
    <property type="match status" value="1"/>
</dbReference>
<dbReference type="Gene3D" id="1.10.132.30">
    <property type="match status" value="1"/>
</dbReference>
<evidence type="ECO:0000256" key="1">
    <source>
        <dbReference type="ARBA" id="ARBA00004026"/>
    </source>
</evidence>
<dbReference type="Gene3D" id="1.10.1790.20">
    <property type="match status" value="1"/>
</dbReference>
<dbReference type="PANTHER" id="PTHR19376:SF54">
    <property type="entry name" value="DNA-DIRECTED RNA POLYMERASE SUBUNIT BETA"/>
    <property type="match status" value="1"/>
</dbReference>
<dbReference type="InterPro" id="IPR000722">
    <property type="entry name" value="RNA_pol_asu"/>
</dbReference>
<dbReference type="EC" id="2.7.7.6" evidence="8"/>
<evidence type="ECO:0000256" key="2">
    <source>
        <dbReference type="ARBA" id="ARBA00022478"/>
    </source>
</evidence>
<dbReference type="Pfam" id="PF04998">
    <property type="entry name" value="RNA_pol_Rpb1_5"/>
    <property type="match status" value="1"/>
</dbReference>
<protein>
    <recommendedName>
        <fullName evidence="8">DNA-directed RNA polymerase subunit</fullName>
        <ecNumber evidence="8">2.7.7.6</ecNumber>
    </recommendedName>
</protein>
<comment type="catalytic activity">
    <reaction evidence="7 8">
        <text>RNA(n) + a ribonucleoside 5'-triphosphate = RNA(n+1) + diphosphate</text>
        <dbReference type="Rhea" id="RHEA:21248"/>
        <dbReference type="Rhea" id="RHEA-COMP:14527"/>
        <dbReference type="Rhea" id="RHEA-COMP:17342"/>
        <dbReference type="ChEBI" id="CHEBI:33019"/>
        <dbReference type="ChEBI" id="CHEBI:61557"/>
        <dbReference type="ChEBI" id="CHEBI:140395"/>
        <dbReference type="EC" id="2.7.7.6"/>
    </reaction>
</comment>
<gene>
    <name evidence="10" type="primary">rpoC</name>
</gene>
<reference evidence="10" key="1">
    <citation type="journal article" date="2004" name="RNA">
        <title>Mitochondrial 3' tRNA editing in the jakobid Seculamonas ecuadoriensis: a novel mechanism and implications for tRNA processing.</title>
        <authorList>
            <person name="Leigh J."/>
            <person name="Lang B.F."/>
        </authorList>
    </citation>
    <scope>NUCLEOTIDE SEQUENCE</scope>
    <source>
        <strain evidence="10">ATCC 50283</strain>
    </source>
</reference>
<keyword evidence="6 8" id="KW-0804">Transcription</keyword>
<dbReference type="Pfam" id="PF04997">
    <property type="entry name" value="RNA_pol_Rpb1_1"/>
    <property type="match status" value="1"/>
</dbReference>
<dbReference type="Pfam" id="PF04983">
    <property type="entry name" value="RNA_pol_Rpb1_3"/>
    <property type="match status" value="1"/>
</dbReference>
<dbReference type="InterPro" id="IPR044893">
    <property type="entry name" value="RNA_pol_Rpb1_clamp_domain"/>
</dbReference>
<dbReference type="Gene3D" id="2.40.50.100">
    <property type="match status" value="1"/>
</dbReference>
<dbReference type="GO" id="GO:0046872">
    <property type="term" value="F:metal ion binding"/>
    <property type="evidence" value="ECO:0007669"/>
    <property type="project" value="UniProtKB-KW"/>
</dbReference>
<dbReference type="EMBL" id="KC353357">
    <property type="protein sequence ID" value="AGH24327.1"/>
    <property type="molecule type" value="Genomic_DNA"/>
</dbReference>
<dbReference type="GO" id="GO:0006351">
    <property type="term" value="P:DNA-templated transcription"/>
    <property type="evidence" value="ECO:0007669"/>
    <property type="project" value="InterPro"/>
</dbReference>
<dbReference type="InterPro" id="IPR007066">
    <property type="entry name" value="RNA_pol_Rpb1_3"/>
</dbReference>
<organism evidence="10">
    <name type="scientific">Reclinomonas americana ATCC 50283</name>
    <dbReference type="NCBI Taxonomy" id="1295594"/>
    <lineage>
        <taxon>Eukaryota</taxon>
        <taxon>Discoba</taxon>
        <taxon>Jakobida</taxon>
        <taxon>Histionina</taxon>
        <taxon>Histionidae</taxon>
        <taxon>Reclinomonas</taxon>
    </lineage>
</organism>
<comment type="function">
    <text evidence="1 8">DNA-dependent RNA polymerase catalyzes the transcription of DNA into RNA using the four ribonucleoside triphosphates as substrates.</text>
</comment>
<dbReference type="Gene3D" id="4.10.860.120">
    <property type="entry name" value="RNA polymerase II, clamp domain"/>
    <property type="match status" value="1"/>
</dbReference>
<dbReference type="InterPro" id="IPR007080">
    <property type="entry name" value="RNA_pol_Rpb1_1"/>
</dbReference>
<dbReference type="InterPro" id="IPR006592">
    <property type="entry name" value="RNA_pol_N"/>
</dbReference>
<reference evidence="10" key="2">
    <citation type="journal article" date="2006" name="RNA">
        <title>Hybrid E. coli--Mitochondrial ribonuclease P RNAs are catalytically active.</title>
        <authorList>
            <person name="Seif E."/>
            <person name="Cadieux A."/>
            <person name="Lang B.F."/>
        </authorList>
    </citation>
    <scope>NUCLEOTIDE SEQUENCE</scope>
    <source>
        <strain evidence="10">ATCC 50283</strain>
    </source>
</reference>
<dbReference type="SUPFAM" id="SSF64484">
    <property type="entry name" value="beta and beta-prime subunits of DNA dependent RNA-polymerase"/>
    <property type="match status" value="1"/>
</dbReference>
<keyword evidence="5" id="KW-0479">Metal-binding</keyword>
<dbReference type="InterPro" id="IPR042102">
    <property type="entry name" value="RNA_pol_Rpb1_3_sf"/>
</dbReference>
<evidence type="ECO:0000256" key="6">
    <source>
        <dbReference type="ARBA" id="ARBA00023163"/>
    </source>
</evidence>
<keyword evidence="4 8" id="KW-0548">Nucleotidyltransferase</keyword>
<proteinExistence type="inferred from homology"/>
<evidence type="ECO:0000256" key="5">
    <source>
        <dbReference type="ARBA" id="ARBA00022723"/>
    </source>
</evidence>
<dbReference type="SMART" id="SM00663">
    <property type="entry name" value="RPOLA_N"/>
    <property type="match status" value="1"/>
</dbReference>
<dbReference type="Gene3D" id="2.40.40.20">
    <property type="match status" value="1"/>
</dbReference>
<keyword evidence="3 8" id="KW-0808">Transferase</keyword>
<feature type="domain" description="RNA polymerase N-terminal" evidence="9">
    <location>
        <begin position="230"/>
        <end position="534"/>
    </location>
</feature>
<comment type="similarity">
    <text evidence="8">Belongs to the RNA polymerase beta' chain family.</text>
</comment>
<evidence type="ECO:0000256" key="7">
    <source>
        <dbReference type="ARBA" id="ARBA00048552"/>
    </source>
</evidence>
<sequence>MTTKLVKKNSYIKKISEYKKKDIYKIVYNKPIEIRLSLFDPDKILKKSSGEVVTSRTINNKTLEPEDGGLFCNKIFKSNSKNNYICNVCSYRQSKPYRCVKCGGNTKLDKSNIQNLSMGHIELITPVPHPWLLRTKIIHRLAIGIDNIYDYKEIEKILTTDSDKIYNYFKEMDLLNVYFNLRNYLIDNFVTKKLKNDISNIGIEKNIIYYAIKKKIRIIITLIRLNQRPEWFFFKRIPVLSPTYRPLMKLDDKLFVASDINFLYQSIIERNNTLKELFKKYSIENVHKLSFLFNEIIDEVKRDNPIIKGKINLQKAVTTLIDSSFIKGVISFKNKSLIKRLSGKKGRFRKDILGKRINFSGRTVITSGPRLHLNQCGLPLELIFEIFKPLILLKIRDLNICSKTSLSNVQTYSDFKNILMNRNNLKLILKLINTIISKHPILLNRAPTLHRLNIQAFSPLLIHTKAIQLHPLVCSSFNADFDGDTMAVYIPHTLRSQIEARILMMSSNNILNPATQEPIIAPTQDIIYGLYYATVMYQGSIGEGRLYDNVNEVKYAVDALELNIHSSINYKIIYNNQIQIFNTTPGRILFYYLILEYCEIDFKLVNKTFDKKEIISLIKYLTYKNTLNKVSFILDQIMSFGFYYAFKAGISLHKNDINTPNLKELFVSKTKLKVNLDYKNYTRGIISIDEKSKRLLNEWSKCSSILANQILKDIMYTIPNRKSPIYMLINSGARGSMIQMRQLCGIRGLMIKPSGDILEIPIVSNFKEGLSVVDYFNSTHGARKGVIDTSLKTAASGYLTRKLFYAAKDVSITEFDCGTEKGILFGNLKYQRDLYKPESFYKHIIGRVLVRNVMNPYTGKIIAFKNNLITNQVLNQIIQLGIEHIIVKSPITCETKNGICKQCYGSIGNNTQMISLEESVGIIAAQSIGEPGTQLTMRTFHQGGTVLRGGDENRVYSSFKCRVLIVNKKIIFEKSSSVFININRNSKLLLIDHNDSLLVSYKIPFGALLYVNDGDIVLKGTLLFDWDPYTIPILSNFEGIAMLNNKNNYYLTIRDSMSGIVKSTINNEINFYKRWFLKKNNILSEFINMSQDTITIMNDSYVKKGDIIGRISISSKVVQDITGGLSKISKLFECIQNQSCLVAPVEGYIKFNYEPSISKFILYILTKDIRTKKEILVRVGTIHEETHLFVRQNDYVYQGDHLSSGIIPIREIAEKIEFELSLYHLLEQVQSTYLDSGVTINQKHTEVIISKMFSRITCMDVSIDKEDYLNDNKLVQTKEKTSFKYKLKPTRFLKDFYCHQSVRLLVMGLLPIKGKMSLGGISQVGVLGDSFLSSASFQKTSKVLTEAALWKGYDPLTGAQSNLFYGSLMPSGTGYIKKQKIKKLKNN</sequence>
<dbReference type="GO" id="GO:0000428">
    <property type="term" value="C:DNA-directed RNA polymerase complex"/>
    <property type="evidence" value="ECO:0007669"/>
    <property type="project" value="UniProtKB-KW"/>
</dbReference>
<accession>M4QAC0</accession>
<evidence type="ECO:0000256" key="3">
    <source>
        <dbReference type="ARBA" id="ARBA00022679"/>
    </source>
</evidence>
<dbReference type="Pfam" id="PF05000">
    <property type="entry name" value="RNA_pol_Rpb1_4"/>
    <property type="match status" value="1"/>
</dbReference>
<dbReference type="GO" id="GO:0003677">
    <property type="term" value="F:DNA binding"/>
    <property type="evidence" value="ECO:0007669"/>
    <property type="project" value="InterPro"/>
</dbReference>
<dbReference type="GO" id="GO:0003899">
    <property type="term" value="F:DNA-directed RNA polymerase activity"/>
    <property type="evidence" value="ECO:0007669"/>
    <property type="project" value="UniProtKB-EC"/>
</dbReference>
<name>M4QAC0_RECAM</name>
<dbReference type="InterPro" id="IPR038120">
    <property type="entry name" value="Rpb1_funnel_sf"/>
</dbReference>